<dbReference type="InterPro" id="IPR016152">
    <property type="entry name" value="PTrfase/Anion_transptr"/>
</dbReference>
<dbReference type="InterPro" id="IPR002178">
    <property type="entry name" value="PTS_EIIA_type-2_dom"/>
</dbReference>
<feature type="domain" description="PTS EIIA type-2" evidence="1">
    <location>
        <begin position="1"/>
        <end position="136"/>
    </location>
</feature>
<dbReference type="SUPFAM" id="SSF55804">
    <property type="entry name" value="Phoshotransferase/anion transport protein"/>
    <property type="match status" value="1"/>
</dbReference>
<dbReference type="EMBL" id="MSTR01000018">
    <property type="protein sequence ID" value="ONN40831.1"/>
    <property type="molecule type" value="Genomic_DNA"/>
</dbReference>
<dbReference type="RefSeq" id="WP_062806000.1">
    <property type="nucleotide sequence ID" value="NZ_CABMMO010000018.1"/>
</dbReference>
<sequence length="136" mass="15737">MIDNFVELFDQMSLASKVATYEWISQQVFPTSKEKAQAIQQVLFEREEAGDIQIEEGVILPHLEHPILAKTQVWVIRPQQPITEWSERISKVELLIVVLLAENETLAVKRQLADFMRQLADPDYLDELKAGNFTER</sequence>
<accession>A0A1V2UC19</accession>
<dbReference type="OrthoDB" id="2192665at2"/>
<dbReference type="Pfam" id="PF00359">
    <property type="entry name" value="PTS_EIIA_2"/>
    <property type="match status" value="1"/>
</dbReference>
<gene>
    <name evidence="2" type="ORF">BTN92_14455</name>
</gene>
<protein>
    <recommendedName>
        <fullName evidence="1">PTS EIIA type-2 domain-containing protein</fullName>
    </recommendedName>
</protein>
<name>A0A1V2UC19_ENTMU</name>
<dbReference type="Gene3D" id="3.40.930.10">
    <property type="entry name" value="Mannitol-specific EII, Chain A"/>
    <property type="match status" value="1"/>
</dbReference>
<dbReference type="PROSITE" id="PS51094">
    <property type="entry name" value="PTS_EIIA_TYPE_2"/>
    <property type="match status" value="1"/>
</dbReference>
<dbReference type="AlphaFoldDB" id="A0A1V2UC19"/>
<evidence type="ECO:0000313" key="2">
    <source>
        <dbReference type="EMBL" id="ONN40831.1"/>
    </source>
</evidence>
<dbReference type="Proteomes" id="UP000189299">
    <property type="component" value="Unassembled WGS sequence"/>
</dbReference>
<organism evidence="2 3">
    <name type="scientific">Enterococcus mundtii</name>
    <dbReference type="NCBI Taxonomy" id="53346"/>
    <lineage>
        <taxon>Bacteria</taxon>
        <taxon>Bacillati</taxon>
        <taxon>Bacillota</taxon>
        <taxon>Bacilli</taxon>
        <taxon>Lactobacillales</taxon>
        <taxon>Enterococcaceae</taxon>
        <taxon>Enterococcus</taxon>
    </lineage>
</organism>
<reference evidence="2 3" key="1">
    <citation type="submission" date="2016-12" db="EMBL/GenBank/DDBJ databases">
        <authorList>
            <person name="Song W.-J."/>
            <person name="Kurnit D.M."/>
        </authorList>
    </citation>
    <scope>NUCLEOTIDE SEQUENCE [LARGE SCALE GENOMIC DNA]</scope>
    <source>
        <strain evidence="2 3">CGB1038-1_S1</strain>
    </source>
</reference>
<proteinExistence type="predicted"/>
<comment type="caution">
    <text evidence="2">The sequence shown here is derived from an EMBL/GenBank/DDBJ whole genome shotgun (WGS) entry which is preliminary data.</text>
</comment>
<dbReference type="STRING" id="53346.A5802_002856"/>
<evidence type="ECO:0000259" key="1">
    <source>
        <dbReference type="PROSITE" id="PS51094"/>
    </source>
</evidence>
<evidence type="ECO:0000313" key="3">
    <source>
        <dbReference type="Proteomes" id="UP000189299"/>
    </source>
</evidence>